<accession>A0A8X6MUI1</accession>
<evidence type="ECO:0000313" key="2">
    <source>
        <dbReference type="Proteomes" id="UP000887013"/>
    </source>
</evidence>
<reference evidence="1" key="1">
    <citation type="submission" date="2020-08" db="EMBL/GenBank/DDBJ databases">
        <title>Multicomponent nature underlies the extraordinary mechanical properties of spider dragline silk.</title>
        <authorList>
            <person name="Kono N."/>
            <person name="Nakamura H."/>
            <person name="Mori M."/>
            <person name="Yoshida Y."/>
            <person name="Ohtoshi R."/>
            <person name="Malay A.D."/>
            <person name="Moran D.A.P."/>
            <person name="Tomita M."/>
            <person name="Numata K."/>
            <person name="Arakawa K."/>
        </authorList>
    </citation>
    <scope>NUCLEOTIDE SEQUENCE</scope>
</reference>
<name>A0A8X6MUI1_NEPPI</name>
<dbReference type="EMBL" id="BMAW01002432">
    <property type="protein sequence ID" value="GFS78591.1"/>
    <property type="molecule type" value="Genomic_DNA"/>
</dbReference>
<evidence type="ECO:0000313" key="1">
    <source>
        <dbReference type="EMBL" id="GFS78591.1"/>
    </source>
</evidence>
<gene>
    <name evidence="1" type="ORF">NPIL_618051</name>
</gene>
<keyword evidence="2" id="KW-1185">Reference proteome</keyword>
<protein>
    <submittedName>
        <fullName evidence="1">Uncharacterized protein</fullName>
    </submittedName>
</protein>
<dbReference type="AlphaFoldDB" id="A0A8X6MUI1"/>
<sequence>MYPTRNSTYLSHFSNMCLRSRKERKTNENKICLLNISKKKFIKRGNRKPAKRGKELLAATLFGTSNATFVKSEELCAACKNVRNEEDERNLYYYLTSQVETHLKEHVVPVLEYPFSDEVFSTFALCLSSPGLKF</sequence>
<proteinExistence type="predicted"/>
<dbReference type="Proteomes" id="UP000887013">
    <property type="component" value="Unassembled WGS sequence"/>
</dbReference>
<organism evidence="1 2">
    <name type="scientific">Nephila pilipes</name>
    <name type="common">Giant wood spider</name>
    <name type="synonym">Nephila maculata</name>
    <dbReference type="NCBI Taxonomy" id="299642"/>
    <lineage>
        <taxon>Eukaryota</taxon>
        <taxon>Metazoa</taxon>
        <taxon>Ecdysozoa</taxon>
        <taxon>Arthropoda</taxon>
        <taxon>Chelicerata</taxon>
        <taxon>Arachnida</taxon>
        <taxon>Araneae</taxon>
        <taxon>Araneomorphae</taxon>
        <taxon>Entelegynae</taxon>
        <taxon>Araneoidea</taxon>
        <taxon>Nephilidae</taxon>
        <taxon>Nephila</taxon>
    </lineage>
</organism>
<comment type="caution">
    <text evidence="1">The sequence shown here is derived from an EMBL/GenBank/DDBJ whole genome shotgun (WGS) entry which is preliminary data.</text>
</comment>